<dbReference type="GeneID" id="94583927"/>
<evidence type="ECO:0000313" key="2">
    <source>
        <dbReference type="Proteomes" id="UP000182444"/>
    </source>
</evidence>
<dbReference type="EMBL" id="CP017558">
    <property type="protein sequence ID" value="AOW07028.1"/>
    <property type="molecule type" value="Genomic_DNA"/>
</dbReference>
<name>A0A1D8NN41_YARLL</name>
<dbReference type="Proteomes" id="UP000182444">
    <property type="component" value="Chromosome 1F"/>
</dbReference>
<sequence>MNVGGSNSGVLRFSFVHFSCSLARSFIVRLSVCPFVRFVDSVFPPFPALVRLIRRCKKRQPKTMLPLQSANVDPRQIATLSTITLSPPLDPAVSRNP</sequence>
<dbReference type="VEuPathDB" id="FungiDB:YALI1_F15843g"/>
<accession>A0A1D8NN41</accession>
<proteinExistence type="predicted"/>
<organism evidence="1 2">
    <name type="scientific">Yarrowia lipolytica</name>
    <name type="common">Candida lipolytica</name>
    <dbReference type="NCBI Taxonomy" id="4952"/>
    <lineage>
        <taxon>Eukaryota</taxon>
        <taxon>Fungi</taxon>
        <taxon>Dikarya</taxon>
        <taxon>Ascomycota</taxon>
        <taxon>Saccharomycotina</taxon>
        <taxon>Dipodascomycetes</taxon>
        <taxon>Dipodascales</taxon>
        <taxon>Dipodascales incertae sedis</taxon>
        <taxon>Yarrowia</taxon>
    </lineage>
</organism>
<reference evidence="1 2" key="1">
    <citation type="journal article" date="2016" name="PLoS ONE">
        <title>Sequence Assembly of Yarrowia lipolytica Strain W29/CLIB89 Shows Transposable Element Diversity.</title>
        <authorList>
            <person name="Magnan C."/>
            <person name="Yu J."/>
            <person name="Chang I."/>
            <person name="Jahn E."/>
            <person name="Kanomata Y."/>
            <person name="Wu J."/>
            <person name="Zeller M."/>
            <person name="Oakes M."/>
            <person name="Baldi P."/>
            <person name="Sandmeyer S."/>
        </authorList>
    </citation>
    <scope>NUCLEOTIDE SEQUENCE [LARGE SCALE GENOMIC DNA]</scope>
    <source>
        <strain evidence="2">CLIB89(W29)</strain>
    </source>
</reference>
<dbReference type="RefSeq" id="XP_068139442.1">
    <property type="nucleotide sequence ID" value="XM_068283341.1"/>
</dbReference>
<protein>
    <submittedName>
        <fullName evidence="1">Uncharacterized protein</fullName>
    </submittedName>
</protein>
<dbReference type="AlphaFoldDB" id="A0A1D8NN41"/>
<gene>
    <name evidence="1" type="ORF">YALI1_F15843g</name>
</gene>
<evidence type="ECO:0000313" key="1">
    <source>
        <dbReference type="EMBL" id="AOW07028.1"/>
    </source>
</evidence>